<dbReference type="AlphaFoldDB" id="A0A975BTQ0"/>
<name>A0A975BTQ0_9BACT</name>
<accession>A0A975BTQ0</accession>
<dbReference type="SUPFAM" id="SSF53850">
    <property type="entry name" value="Periplasmic binding protein-like II"/>
    <property type="match status" value="1"/>
</dbReference>
<dbReference type="Gene3D" id="3.40.190.10">
    <property type="entry name" value="Periplasmic binding protein-like II"/>
    <property type="match status" value="2"/>
</dbReference>
<proteinExistence type="predicted"/>
<organism evidence="1 2">
    <name type="scientific">Desulfonema magnum</name>
    <dbReference type="NCBI Taxonomy" id="45655"/>
    <lineage>
        <taxon>Bacteria</taxon>
        <taxon>Pseudomonadati</taxon>
        <taxon>Thermodesulfobacteriota</taxon>
        <taxon>Desulfobacteria</taxon>
        <taxon>Desulfobacterales</taxon>
        <taxon>Desulfococcaceae</taxon>
        <taxon>Desulfonema</taxon>
    </lineage>
</organism>
<dbReference type="KEGG" id="dmm:dnm_074020"/>
<evidence type="ECO:0000313" key="2">
    <source>
        <dbReference type="Proteomes" id="UP000663722"/>
    </source>
</evidence>
<evidence type="ECO:0000313" key="1">
    <source>
        <dbReference type="EMBL" id="QTA91337.1"/>
    </source>
</evidence>
<dbReference type="EMBL" id="CP061800">
    <property type="protein sequence ID" value="QTA91337.1"/>
    <property type="molecule type" value="Genomic_DNA"/>
</dbReference>
<dbReference type="Proteomes" id="UP000663722">
    <property type="component" value="Chromosome"/>
</dbReference>
<sequence length="251" mass="29095">MKFFFIAAFIFFTFQVQTVRGEANSARELLPNFLLKVGFFEFPGLTYTDEEGKAAGLVNEITVRTLENAKIKYKIESYPAPRLYKNLSEGKIHLFNGVSAIPVVSQSMIPSHIKLFPLEMRIYWVGDKHPISKKEELAGHSVILVRGFSYKDWGAWIRDPENNVSFFDPYSHESAFKMLKKGRAEYLLNYKYIETEVLDKTDIPNLVIRPLYLWYCSFNVHKSVPNAKTLIKKLEASYQQLINEGKLKKYE</sequence>
<keyword evidence="2" id="KW-1185">Reference proteome</keyword>
<protein>
    <submittedName>
        <fullName evidence="1">ABC transporter, solute-binding protein family 3</fullName>
    </submittedName>
</protein>
<dbReference type="RefSeq" id="WP_207679163.1">
    <property type="nucleotide sequence ID" value="NZ_CP061800.1"/>
</dbReference>
<reference evidence="1" key="1">
    <citation type="journal article" date="2021" name="Microb. Physiol.">
        <title>Proteogenomic Insights into the Physiology of Marine, Sulfate-Reducing, Filamentous Desulfonema limicola and Desulfonema magnum.</title>
        <authorList>
            <person name="Schnaars V."/>
            <person name="Wohlbrand L."/>
            <person name="Scheve S."/>
            <person name="Hinrichs C."/>
            <person name="Reinhardt R."/>
            <person name="Rabus R."/>
        </authorList>
    </citation>
    <scope>NUCLEOTIDE SEQUENCE</scope>
    <source>
        <strain evidence="1">4be13</strain>
    </source>
</reference>
<gene>
    <name evidence="1" type="ORF">dnm_074020</name>
</gene>